<organism evidence="1 2">
    <name type="scientific">Flavivirga spongiicola</name>
    <dbReference type="NCBI Taxonomy" id="421621"/>
    <lineage>
        <taxon>Bacteria</taxon>
        <taxon>Pseudomonadati</taxon>
        <taxon>Bacteroidota</taxon>
        <taxon>Flavobacteriia</taxon>
        <taxon>Flavobacteriales</taxon>
        <taxon>Flavobacteriaceae</taxon>
        <taxon>Flavivirga</taxon>
    </lineage>
</organism>
<evidence type="ECO:0000313" key="1">
    <source>
        <dbReference type="EMBL" id="MEF3833524.1"/>
    </source>
</evidence>
<sequence>MNEIKSENIVRKIKNELPHLGKINLTLQPTDKNILEVEENYPDRKPSGFSQGQAESISQEGYNDWKQGIRNGIEYAYNKLTNNSGLKIIIESAIGLTTDTNPTIIGFSASRAILYKLPNCESQTELELLEEMVYSSWDYEFDAIPDFIHKTIIGKKLPTTRYKKT</sequence>
<proteinExistence type="predicted"/>
<protein>
    <submittedName>
        <fullName evidence="1">Uncharacterized protein</fullName>
    </submittedName>
</protein>
<dbReference type="EMBL" id="JAODOP010000004">
    <property type="protein sequence ID" value="MEF3833524.1"/>
    <property type="molecule type" value="Genomic_DNA"/>
</dbReference>
<name>A0ABU7XS36_9FLAO</name>
<gene>
    <name evidence="1" type="ORF">N1F79_10310</name>
</gene>
<evidence type="ECO:0000313" key="2">
    <source>
        <dbReference type="Proteomes" id="UP001337305"/>
    </source>
</evidence>
<accession>A0ABU7XS36</accession>
<dbReference type="RefSeq" id="WP_303305867.1">
    <property type="nucleotide sequence ID" value="NZ_JAODOP010000004.1"/>
</dbReference>
<comment type="caution">
    <text evidence="1">The sequence shown here is derived from an EMBL/GenBank/DDBJ whole genome shotgun (WGS) entry which is preliminary data.</text>
</comment>
<keyword evidence="2" id="KW-1185">Reference proteome</keyword>
<reference evidence="1 2" key="1">
    <citation type="submission" date="2022-09" db="EMBL/GenBank/DDBJ databases">
        <title>Genome sequencing of Flavivirga sp. MEBiC05379.</title>
        <authorList>
            <person name="Oh H.-M."/>
            <person name="Kwon K.K."/>
            <person name="Park M.J."/>
            <person name="Yang S.-H."/>
        </authorList>
    </citation>
    <scope>NUCLEOTIDE SEQUENCE [LARGE SCALE GENOMIC DNA]</scope>
    <source>
        <strain evidence="1 2">MEBiC05379</strain>
    </source>
</reference>
<dbReference type="Proteomes" id="UP001337305">
    <property type="component" value="Unassembled WGS sequence"/>
</dbReference>